<evidence type="ECO:0000256" key="4">
    <source>
        <dbReference type="ARBA" id="ARBA00022448"/>
    </source>
</evidence>
<protein>
    <recommendedName>
        <fullName evidence="13">Nickel/cobalt efflux system</fullName>
    </recommendedName>
</protein>
<evidence type="ECO:0000256" key="12">
    <source>
        <dbReference type="ARBA" id="ARBA00023285"/>
    </source>
</evidence>
<dbReference type="STRING" id="1855383.SAMN05216548_101425"/>
<keyword evidence="4 13" id="KW-0813">Transport</keyword>
<dbReference type="PANTHER" id="PTHR40659:SF1">
    <property type="entry name" value="NICKEL_COBALT EFFLUX SYSTEM RCNA"/>
    <property type="match status" value="1"/>
</dbReference>
<keyword evidence="3" id="KW-0171">Cobalt transport</keyword>
<evidence type="ECO:0000313" key="15">
    <source>
        <dbReference type="EMBL" id="SEP75934.1"/>
    </source>
</evidence>
<dbReference type="Proteomes" id="UP000199647">
    <property type="component" value="Unassembled WGS sequence"/>
</dbReference>
<sequence>MSRALNGGAGRSDQKKRGESAAGRMLRRYPALSLFLALIAGIALLSLSLSGSAHAAQAVSPFGVGLPDGGGGGGWFPGIFAYIASRQAIFYRQLTASIRSLKESGHAFWFLAGLSFLYGVFHAAGPGHGKAVISSYLLANRQTVRNGIVLSFIASFVQALAAVVLVVVAALMLRMTSYGMTRAAYHFEVGSYVLVVLLGFWLVWSRVLRPMFSGAGHSHGELASASVGSEHHHDNHANGHPHEHRHQGYSHGADCGCGHSHIPAPELVAGSLDLKRAWTAIASVGMRPCTGAVIVLVFSLSQGLFAAGIASALIMGIGTGLTVATLATLTVGARGLALRLAGRESTLGHRIHRAVEIGGAVVVLLFGLTLLTATLGWGGA</sequence>
<accession>A0A1H9AGR5</accession>
<evidence type="ECO:0000256" key="8">
    <source>
        <dbReference type="ARBA" id="ARBA00022989"/>
    </source>
</evidence>
<evidence type="ECO:0000256" key="10">
    <source>
        <dbReference type="ARBA" id="ARBA00023112"/>
    </source>
</evidence>
<dbReference type="InterPro" id="IPR051224">
    <property type="entry name" value="NiCoT_RcnA"/>
</dbReference>
<reference evidence="15 16" key="1">
    <citation type="submission" date="2016-10" db="EMBL/GenBank/DDBJ databases">
        <authorList>
            <person name="de Groot N.N."/>
        </authorList>
    </citation>
    <scope>NUCLEOTIDE SEQUENCE [LARGE SCALE GENOMIC DNA]</scope>
    <source>
        <strain evidence="15 16">A52C2</strain>
    </source>
</reference>
<feature type="transmembrane region" description="Helical" evidence="13">
    <location>
        <begin position="107"/>
        <end position="127"/>
    </location>
</feature>
<evidence type="ECO:0000313" key="16">
    <source>
        <dbReference type="Proteomes" id="UP000199647"/>
    </source>
</evidence>
<feature type="region of interest" description="Disordered" evidence="14">
    <location>
        <begin position="223"/>
        <end position="250"/>
    </location>
</feature>
<keyword evidence="5" id="KW-1003">Cell membrane</keyword>
<evidence type="ECO:0000256" key="11">
    <source>
        <dbReference type="ARBA" id="ARBA00023136"/>
    </source>
</evidence>
<dbReference type="GO" id="GO:0005886">
    <property type="term" value="C:plasma membrane"/>
    <property type="evidence" value="ECO:0007669"/>
    <property type="project" value="UniProtKB-SubCell"/>
</dbReference>
<comment type="similarity">
    <text evidence="13">Belongs to the NiCoT transporter (TC 2.A.52) family.</text>
</comment>
<keyword evidence="11 13" id="KW-0472">Membrane</keyword>
<dbReference type="GO" id="GO:0006824">
    <property type="term" value="P:cobalt ion transport"/>
    <property type="evidence" value="ECO:0007669"/>
    <property type="project" value="UniProtKB-KW"/>
</dbReference>
<evidence type="ECO:0000256" key="14">
    <source>
        <dbReference type="SAM" id="MobiDB-lite"/>
    </source>
</evidence>
<keyword evidence="10" id="KW-0921">Nickel transport</keyword>
<evidence type="ECO:0000256" key="3">
    <source>
        <dbReference type="ARBA" id="ARBA00022426"/>
    </source>
</evidence>
<gene>
    <name evidence="15" type="ORF">SAMN05216548_101425</name>
</gene>
<feature type="transmembrane region" description="Helical" evidence="13">
    <location>
        <begin position="185"/>
        <end position="204"/>
    </location>
</feature>
<evidence type="ECO:0000256" key="6">
    <source>
        <dbReference type="ARBA" id="ARBA00022596"/>
    </source>
</evidence>
<comment type="subcellular location">
    <subcellularLocation>
        <location evidence="2 13">Cell membrane</location>
        <topology evidence="2 13">Multi-pass membrane protein</topology>
    </subcellularLocation>
</comment>
<dbReference type="PANTHER" id="PTHR40659">
    <property type="entry name" value="NICKEL/COBALT EFFLUX SYSTEM RCNA"/>
    <property type="match status" value="1"/>
</dbReference>
<proteinExistence type="inferred from homology"/>
<dbReference type="GO" id="GO:0032025">
    <property type="term" value="P:response to cobalt ion"/>
    <property type="evidence" value="ECO:0007669"/>
    <property type="project" value="TreeGrafter"/>
</dbReference>
<feature type="region of interest" description="Disordered" evidence="14">
    <location>
        <begin position="1"/>
        <end position="21"/>
    </location>
</feature>
<dbReference type="GO" id="GO:0010045">
    <property type="term" value="P:response to nickel cation"/>
    <property type="evidence" value="ECO:0007669"/>
    <property type="project" value="TreeGrafter"/>
</dbReference>
<keyword evidence="6" id="KW-0533">Nickel</keyword>
<feature type="transmembrane region" description="Helical" evidence="13">
    <location>
        <begin position="277"/>
        <end position="298"/>
    </location>
</feature>
<evidence type="ECO:0000256" key="2">
    <source>
        <dbReference type="ARBA" id="ARBA00004651"/>
    </source>
</evidence>
<dbReference type="EMBL" id="FOFG01000001">
    <property type="protein sequence ID" value="SEP75934.1"/>
    <property type="molecule type" value="Genomic_DNA"/>
</dbReference>
<dbReference type="AlphaFoldDB" id="A0A1H9AGR5"/>
<keyword evidence="9" id="KW-0406">Ion transport</keyword>
<keyword evidence="16" id="KW-1185">Reference proteome</keyword>
<keyword evidence="12" id="KW-0170">Cobalt</keyword>
<keyword evidence="7 13" id="KW-0812">Transmembrane</keyword>
<evidence type="ECO:0000256" key="1">
    <source>
        <dbReference type="ARBA" id="ARBA00002510"/>
    </source>
</evidence>
<dbReference type="Pfam" id="PF03824">
    <property type="entry name" value="NicO"/>
    <property type="match status" value="1"/>
</dbReference>
<feature type="transmembrane region" description="Helical" evidence="13">
    <location>
        <begin position="354"/>
        <end position="377"/>
    </location>
</feature>
<evidence type="ECO:0000256" key="13">
    <source>
        <dbReference type="RuleBase" id="RU362101"/>
    </source>
</evidence>
<feature type="compositionally biased region" description="Basic and acidic residues" evidence="14">
    <location>
        <begin position="229"/>
        <end position="241"/>
    </location>
</feature>
<feature type="transmembrane region" description="Helical" evidence="13">
    <location>
        <begin position="148"/>
        <end position="173"/>
    </location>
</feature>
<name>A0A1H9AGR5_9HYPH</name>
<evidence type="ECO:0000256" key="5">
    <source>
        <dbReference type="ARBA" id="ARBA00022475"/>
    </source>
</evidence>
<keyword evidence="8 13" id="KW-1133">Transmembrane helix</keyword>
<dbReference type="InterPro" id="IPR011541">
    <property type="entry name" value="Ni/Co_transpt_high_affinity"/>
</dbReference>
<organism evidence="15 16">
    <name type="scientific">Faunimonas pinastri</name>
    <dbReference type="NCBI Taxonomy" id="1855383"/>
    <lineage>
        <taxon>Bacteria</taxon>
        <taxon>Pseudomonadati</taxon>
        <taxon>Pseudomonadota</taxon>
        <taxon>Alphaproteobacteria</taxon>
        <taxon>Hyphomicrobiales</taxon>
        <taxon>Afifellaceae</taxon>
        <taxon>Faunimonas</taxon>
    </lineage>
</organism>
<comment type="function">
    <text evidence="1">Efflux system for nickel and cobalt.</text>
</comment>
<evidence type="ECO:0000256" key="9">
    <source>
        <dbReference type="ARBA" id="ARBA00023065"/>
    </source>
</evidence>
<feature type="transmembrane region" description="Helical" evidence="13">
    <location>
        <begin position="304"/>
        <end position="333"/>
    </location>
</feature>
<evidence type="ECO:0000256" key="7">
    <source>
        <dbReference type="ARBA" id="ARBA00022692"/>
    </source>
</evidence>
<dbReference type="GO" id="GO:0046583">
    <property type="term" value="F:monoatomic cation efflux transmembrane transporter activity"/>
    <property type="evidence" value="ECO:0007669"/>
    <property type="project" value="TreeGrafter"/>
</dbReference>
<dbReference type="GO" id="GO:0015099">
    <property type="term" value="F:nickel cation transmembrane transporter activity"/>
    <property type="evidence" value="ECO:0007669"/>
    <property type="project" value="UniProtKB-UniRule"/>
</dbReference>